<gene>
    <name evidence="2" type="ORF">QSV35_10925</name>
</gene>
<evidence type="ECO:0000313" key="2">
    <source>
        <dbReference type="EMBL" id="MDL9979843.1"/>
    </source>
</evidence>
<organism evidence="2 3">
    <name type="scientific">Microbacterium candidum</name>
    <dbReference type="NCBI Taxonomy" id="3041922"/>
    <lineage>
        <taxon>Bacteria</taxon>
        <taxon>Bacillati</taxon>
        <taxon>Actinomycetota</taxon>
        <taxon>Actinomycetes</taxon>
        <taxon>Micrococcales</taxon>
        <taxon>Microbacteriaceae</taxon>
        <taxon>Microbacterium</taxon>
    </lineage>
</organism>
<protein>
    <recommendedName>
        <fullName evidence="4">Peptidylprolyl isomerase</fullName>
    </recommendedName>
</protein>
<sequence>MRTLSALLAVVGLSALALTGCSSGTAASSCPSPTSSGSAASLIQVSGDVGSAPTVTIATPFHTSENSWTTLVQGSGTPITADDQLVVLGVTFARGNDGKTVNSAYGAQAPVQPVSYWTQLFPGLRKALQCATPGSRVAVALPPSGYAPGVVSGLGPKDSGALVVDVQKVYLTKADGADQYNAGFGLPTVVRTDTGRPGVIVPDGSAPTDVVVQTLKKGDGEKVTGTDPVRIHALEVTWDDKKVVNTTWDGEPQSVDLSTLSPDLGDALKDKTVGSQLMIVVPAGQDTDNTGDTKQAHVYVIDILGIDPASSTNG</sequence>
<keyword evidence="1" id="KW-0732">Signal</keyword>
<keyword evidence="3" id="KW-1185">Reference proteome</keyword>
<feature type="signal peptide" evidence="1">
    <location>
        <begin position="1"/>
        <end position="26"/>
    </location>
</feature>
<dbReference type="Gene3D" id="3.10.50.40">
    <property type="match status" value="1"/>
</dbReference>
<dbReference type="InterPro" id="IPR046357">
    <property type="entry name" value="PPIase_dom_sf"/>
</dbReference>
<reference evidence="2 3" key="1">
    <citation type="submission" date="2023-06" db="EMBL/GenBank/DDBJ databases">
        <title>Microbacterium sp. nov., isolated from a waste landfill.</title>
        <authorList>
            <person name="Wen W."/>
        </authorList>
    </citation>
    <scope>NUCLEOTIDE SEQUENCE [LARGE SCALE GENOMIC DNA]</scope>
    <source>
        <strain evidence="2 3">ASV49</strain>
    </source>
</reference>
<evidence type="ECO:0000256" key="1">
    <source>
        <dbReference type="SAM" id="SignalP"/>
    </source>
</evidence>
<accession>A0ABT7MZG1</accession>
<evidence type="ECO:0008006" key="4">
    <source>
        <dbReference type="Google" id="ProtNLM"/>
    </source>
</evidence>
<dbReference type="PROSITE" id="PS51257">
    <property type="entry name" value="PROKAR_LIPOPROTEIN"/>
    <property type="match status" value="1"/>
</dbReference>
<evidence type="ECO:0000313" key="3">
    <source>
        <dbReference type="Proteomes" id="UP001235064"/>
    </source>
</evidence>
<dbReference type="Proteomes" id="UP001235064">
    <property type="component" value="Unassembled WGS sequence"/>
</dbReference>
<proteinExistence type="predicted"/>
<dbReference type="EMBL" id="JASXSZ010000003">
    <property type="protein sequence ID" value="MDL9979843.1"/>
    <property type="molecule type" value="Genomic_DNA"/>
</dbReference>
<feature type="chain" id="PRO_5047413379" description="Peptidylprolyl isomerase" evidence="1">
    <location>
        <begin position="27"/>
        <end position="314"/>
    </location>
</feature>
<name>A0ABT7MZG1_9MICO</name>
<dbReference type="RefSeq" id="WP_286288776.1">
    <property type="nucleotide sequence ID" value="NZ_JASXSZ010000003.1"/>
</dbReference>
<dbReference type="SUPFAM" id="SSF54534">
    <property type="entry name" value="FKBP-like"/>
    <property type="match status" value="2"/>
</dbReference>
<comment type="caution">
    <text evidence="2">The sequence shown here is derived from an EMBL/GenBank/DDBJ whole genome shotgun (WGS) entry which is preliminary data.</text>
</comment>